<reference evidence="2" key="1">
    <citation type="submission" date="2020-06" db="EMBL/GenBank/DDBJ databases">
        <authorList>
            <consortium name="Wellcome Sanger Institute Data Sharing"/>
        </authorList>
    </citation>
    <scope>NUCLEOTIDE SEQUENCE [LARGE SCALE GENOMIC DNA]</scope>
</reference>
<evidence type="ECO:0000256" key="1">
    <source>
        <dbReference type="SAM" id="Coils"/>
    </source>
</evidence>
<evidence type="ECO:0000313" key="2">
    <source>
        <dbReference type="Ensembl" id="ENSGWIP00000047893.1"/>
    </source>
</evidence>
<reference evidence="2" key="2">
    <citation type="submission" date="2025-08" db="UniProtKB">
        <authorList>
            <consortium name="Ensembl"/>
        </authorList>
    </citation>
    <scope>IDENTIFICATION</scope>
</reference>
<protein>
    <submittedName>
        <fullName evidence="2">Uncharacterized protein</fullName>
    </submittedName>
</protein>
<dbReference type="Proteomes" id="UP000694680">
    <property type="component" value="Chromosome 20"/>
</dbReference>
<feature type="coiled-coil region" evidence="1">
    <location>
        <begin position="20"/>
        <end position="72"/>
    </location>
</feature>
<organism evidence="2 3">
    <name type="scientific">Gouania willdenowi</name>
    <name type="common">Blunt-snouted clingfish</name>
    <name type="synonym">Lepadogaster willdenowi</name>
    <dbReference type="NCBI Taxonomy" id="441366"/>
    <lineage>
        <taxon>Eukaryota</taxon>
        <taxon>Metazoa</taxon>
        <taxon>Chordata</taxon>
        <taxon>Craniata</taxon>
        <taxon>Vertebrata</taxon>
        <taxon>Euteleostomi</taxon>
        <taxon>Actinopterygii</taxon>
        <taxon>Neopterygii</taxon>
        <taxon>Teleostei</taxon>
        <taxon>Neoteleostei</taxon>
        <taxon>Acanthomorphata</taxon>
        <taxon>Ovalentaria</taxon>
        <taxon>Blenniimorphae</taxon>
        <taxon>Blenniiformes</taxon>
        <taxon>Gobiesocoidei</taxon>
        <taxon>Gobiesocidae</taxon>
        <taxon>Gobiesocinae</taxon>
        <taxon>Gouania</taxon>
    </lineage>
</organism>
<reference evidence="2" key="3">
    <citation type="submission" date="2025-09" db="UniProtKB">
        <authorList>
            <consortium name="Ensembl"/>
        </authorList>
    </citation>
    <scope>IDENTIFICATION</scope>
</reference>
<name>A0A8C5NDS0_GOUWI</name>
<accession>A0A8C5NDS0</accession>
<evidence type="ECO:0000313" key="3">
    <source>
        <dbReference type="Proteomes" id="UP000694680"/>
    </source>
</evidence>
<proteinExistence type="predicted"/>
<dbReference type="Ensembl" id="ENSGWIT00000051806.1">
    <property type="protein sequence ID" value="ENSGWIP00000047893.1"/>
    <property type="gene ID" value="ENSGWIG00000023531.1"/>
</dbReference>
<dbReference type="AlphaFoldDB" id="A0A8C5NDS0"/>
<keyword evidence="1" id="KW-0175">Coiled coil</keyword>
<keyword evidence="3" id="KW-1185">Reference proteome</keyword>
<sequence>MVKKPQGGPSEPNSGLEEVKEMIREGLRNLSAEIKSLEKTLENSLENLQSEAKVLKEKNERNAEEIKLLNARSKDIVLNPDINSFHLLPKKNDNSAVKITFTNMKFKGELLKQGRKLKETKVFINENLTKKNASIAWKARQIKKGGKILKTWTRNCRIYITPLGEENGKPILIKTMEDLGKYEGST</sequence>